<keyword evidence="6" id="KW-0808">Transferase</keyword>
<evidence type="ECO:0000259" key="17">
    <source>
        <dbReference type="PROSITE" id="PS50885"/>
    </source>
</evidence>
<dbReference type="SUPFAM" id="SSF55874">
    <property type="entry name" value="ATPase domain of HSP90 chaperone/DNA topoisomerase II/histidine kinase"/>
    <property type="match status" value="1"/>
</dbReference>
<organism evidence="18 19">
    <name type="scientific">Paenibacillus albiflavus</name>
    <dbReference type="NCBI Taxonomy" id="2545760"/>
    <lineage>
        <taxon>Bacteria</taxon>
        <taxon>Bacillati</taxon>
        <taxon>Bacillota</taxon>
        <taxon>Bacilli</taxon>
        <taxon>Bacillales</taxon>
        <taxon>Paenibacillaceae</taxon>
        <taxon>Paenibacillus</taxon>
    </lineage>
</organism>
<feature type="transmembrane region" description="Helical" evidence="15">
    <location>
        <begin position="14"/>
        <end position="35"/>
    </location>
</feature>
<dbReference type="CDD" id="cd00075">
    <property type="entry name" value="HATPase"/>
    <property type="match status" value="1"/>
</dbReference>
<evidence type="ECO:0000256" key="2">
    <source>
        <dbReference type="ARBA" id="ARBA00004651"/>
    </source>
</evidence>
<dbReference type="PANTHER" id="PTHR45436">
    <property type="entry name" value="SENSOR HISTIDINE KINASE YKOH"/>
    <property type="match status" value="1"/>
</dbReference>
<comment type="subcellular location">
    <subcellularLocation>
        <location evidence="2">Cell membrane</location>
        <topology evidence="2">Multi-pass membrane protein</topology>
    </subcellularLocation>
</comment>
<dbReference type="Pfam" id="PF00672">
    <property type="entry name" value="HAMP"/>
    <property type="match status" value="1"/>
</dbReference>
<comment type="catalytic activity">
    <reaction evidence="1">
        <text>ATP + protein L-histidine = ADP + protein N-phospho-L-histidine.</text>
        <dbReference type="EC" id="2.7.13.3"/>
    </reaction>
</comment>
<keyword evidence="11 15" id="KW-1133">Transmembrane helix</keyword>
<evidence type="ECO:0000256" key="1">
    <source>
        <dbReference type="ARBA" id="ARBA00000085"/>
    </source>
</evidence>
<evidence type="ECO:0000256" key="10">
    <source>
        <dbReference type="ARBA" id="ARBA00022840"/>
    </source>
</evidence>
<evidence type="ECO:0000256" key="6">
    <source>
        <dbReference type="ARBA" id="ARBA00022679"/>
    </source>
</evidence>
<evidence type="ECO:0000313" key="19">
    <source>
        <dbReference type="Proteomes" id="UP000295418"/>
    </source>
</evidence>
<dbReference type="CDD" id="cd06225">
    <property type="entry name" value="HAMP"/>
    <property type="match status" value="1"/>
</dbReference>
<keyword evidence="7 15" id="KW-0812">Transmembrane</keyword>
<name>A0A4R4E0T1_9BACL</name>
<feature type="domain" description="HAMP" evidence="17">
    <location>
        <begin position="197"/>
        <end position="251"/>
    </location>
</feature>
<keyword evidence="4" id="KW-1003">Cell membrane</keyword>
<dbReference type="SUPFAM" id="SSF47384">
    <property type="entry name" value="Homodimeric domain of signal transducing histidine kinase"/>
    <property type="match status" value="1"/>
</dbReference>
<dbReference type="Pfam" id="PF00512">
    <property type="entry name" value="HisKA"/>
    <property type="match status" value="1"/>
</dbReference>
<evidence type="ECO:0000256" key="3">
    <source>
        <dbReference type="ARBA" id="ARBA00012438"/>
    </source>
</evidence>
<keyword evidence="13 15" id="KW-0472">Membrane</keyword>
<dbReference type="InterPro" id="IPR036097">
    <property type="entry name" value="HisK_dim/P_sf"/>
</dbReference>
<dbReference type="Gene3D" id="3.30.565.10">
    <property type="entry name" value="Histidine kinase-like ATPase, C-terminal domain"/>
    <property type="match status" value="1"/>
</dbReference>
<dbReference type="PRINTS" id="PR00344">
    <property type="entry name" value="BCTRLSENSOR"/>
</dbReference>
<protein>
    <recommendedName>
        <fullName evidence="3">histidine kinase</fullName>
        <ecNumber evidence="3">2.7.13.3</ecNumber>
    </recommendedName>
</protein>
<evidence type="ECO:0000256" key="15">
    <source>
        <dbReference type="SAM" id="Phobius"/>
    </source>
</evidence>
<keyword evidence="8" id="KW-0547">Nucleotide-binding</keyword>
<proteinExistence type="predicted"/>
<evidence type="ECO:0000256" key="7">
    <source>
        <dbReference type="ARBA" id="ARBA00022692"/>
    </source>
</evidence>
<dbReference type="GO" id="GO:0005886">
    <property type="term" value="C:plasma membrane"/>
    <property type="evidence" value="ECO:0007669"/>
    <property type="project" value="UniProtKB-SubCell"/>
</dbReference>
<keyword evidence="9 18" id="KW-0418">Kinase</keyword>
<dbReference type="Proteomes" id="UP000295418">
    <property type="component" value="Unassembled WGS sequence"/>
</dbReference>
<dbReference type="SMART" id="SM00304">
    <property type="entry name" value="HAMP"/>
    <property type="match status" value="1"/>
</dbReference>
<evidence type="ECO:0000256" key="13">
    <source>
        <dbReference type="ARBA" id="ARBA00023136"/>
    </source>
</evidence>
<dbReference type="InterPro" id="IPR004358">
    <property type="entry name" value="Sig_transdc_His_kin-like_C"/>
</dbReference>
<dbReference type="PANTHER" id="PTHR45436:SF5">
    <property type="entry name" value="SENSOR HISTIDINE KINASE TRCS"/>
    <property type="match status" value="1"/>
</dbReference>
<dbReference type="InterPro" id="IPR003661">
    <property type="entry name" value="HisK_dim/P_dom"/>
</dbReference>
<dbReference type="GO" id="GO:0005524">
    <property type="term" value="F:ATP binding"/>
    <property type="evidence" value="ECO:0007669"/>
    <property type="project" value="UniProtKB-KW"/>
</dbReference>
<dbReference type="PROSITE" id="PS50109">
    <property type="entry name" value="HIS_KIN"/>
    <property type="match status" value="1"/>
</dbReference>
<dbReference type="InterPro" id="IPR003660">
    <property type="entry name" value="HAMP_dom"/>
</dbReference>
<keyword evidence="5" id="KW-0597">Phosphoprotein</keyword>
<evidence type="ECO:0000256" key="14">
    <source>
        <dbReference type="SAM" id="MobiDB-lite"/>
    </source>
</evidence>
<keyword evidence="10" id="KW-0067">ATP-binding</keyword>
<dbReference type="Pfam" id="PF02518">
    <property type="entry name" value="HATPase_c"/>
    <property type="match status" value="1"/>
</dbReference>
<dbReference type="AlphaFoldDB" id="A0A4R4E0T1"/>
<feature type="region of interest" description="Disordered" evidence="14">
    <location>
        <begin position="295"/>
        <end position="315"/>
    </location>
</feature>
<feature type="domain" description="Histidine kinase" evidence="16">
    <location>
        <begin position="266"/>
        <end position="513"/>
    </location>
</feature>
<gene>
    <name evidence="18" type="ORF">E0485_21680</name>
</gene>
<dbReference type="InterPro" id="IPR005467">
    <property type="entry name" value="His_kinase_dom"/>
</dbReference>
<accession>A0A4R4E0T1</accession>
<keyword evidence="12" id="KW-0902">Two-component regulatory system</keyword>
<dbReference type="SMART" id="SM00387">
    <property type="entry name" value="HATPase_c"/>
    <property type="match status" value="1"/>
</dbReference>
<dbReference type="Gene3D" id="6.10.340.10">
    <property type="match status" value="1"/>
</dbReference>
<dbReference type="RefSeq" id="WP_132420160.1">
    <property type="nucleotide sequence ID" value="NZ_SKFG01000035.1"/>
</dbReference>
<feature type="transmembrane region" description="Helical" evidence="15">
    <location>
        <begin position="172"/>
        <end position="195"/>
    </location>
</feature>
<dbReference type="CDD" id="cd00082">
    <property type="entry name" value="HisKA"/>
    <property type="match status" value="1"/>
</dbReference>
<dbReference type="SUPFAM" id="SSF158472">
    <property type="entry name" value="HAMP domain-like"/>
    <property type="match status" value="1"/>
</dbReference>
<evidence type="ECO:0000256" key="8">
    <source>
        <dbReference type="ARBA" id="ARBA00022741"/>
    </source>
</evidence>
<dbReference type="Gene3D" id="1.10.287.130">
    <property type="match status" value="1"/>
</dbReference>
<dbReference type="GO" id="GO:0000155">
    <property type="term" value="F:phosphorelay sensor kinase activity"/>
    <property type="evidence" value="ECO:0007669"/>
    <property type="project" value="InterPro"/>
</dbReference>
<dbReference type="InterPro" id="IPR050428">
    <property type="entry name" value="TCS_sensor_his_kinase"/>
</dbReference>
<evidence type="ECO:0000259" key="16">
    <source>
        <dbReference type="PROSITE" id="PS50109"/>
    </source>
</evidence>
<dbReference type="SMART" id="SM00388">
    <property type="entry name" value="HisKA"/>
    <property type="match status" value="1"/>
</dbReference>
<comment type="caution">
    <text evidence="18">The sequence shown here is derived from an EMBL/GenBank/DDBJ whole genome shotgun (WGS) entry which is preliminary data.</text>
</comment>
<keyword evidence="19" id="KW-1185">Reference proteome</keyword>
<evidence type="ECO:0000256" key="5">
    <source>
        <dbReference type="ARBA" id="ARBA00022553"/>
    </source>
</evidence>
<sequence length="522" mass="59000">MSIRLRLTLWYSNILAITLLIFGVGLYFFLDIYIYQGIKKELYVQTESVSRRIDANVQLTMKGLNVKLQLYNRDRYSSMLFQVYNFTNGTASRSAQLTEADLYLPIPQIPDEVMKNPEPQKTGFYEEVPFYNDVLLTYNIPIPIKDSAGNTKIVGLLQGAQSIGLYKHFFQLLTYVLFFLAIISIMLAATFGWLLSRKALKPIEDIIESAEQIGKSSDLGKRIEYYGPPDEVGRLTETINSMLARIQIVYSELEEAYAAQRRFVSDASHELRTPLTTIRGNVDLLEKMWRQTLQQSQRTIEQGQESTGNGSDSTQISMPASEQLEMSLEAMQDIAGEAKRMSQLVNDLLALARADAGFRMELKPIELKPLVEEVARKVQFLPRNATWQVGDLQALDKAKYVLGNDNYLQQMLMIFIENAFKYTPSGSVELDALEGDGQIGIRISDTGIGMDKSEVPNIFDRFYRADISRGVTGGIGLGLSIAKWIIDEHGGSVEVITRKDEGSKFIIWLPYLDRNQHAITEI</sequence>
<evidence type="ECO:0000313" key="18">
    <source>
        <dbReference type="EMBL" id="TCZ73034.1"/>
    </source>
</evidence>
<evidence type="ECO:0000256" key="9">
    <source>
        <dbReference type="ARBA" id="ARBA00022777"/>
    </source>
</evidence>
<evidence type="ECO:0000256" key="12">
    <source>
        <dbReference type="ARBA" id="ARBA00023012"/>
    </source>
</evidence>
<evidence type="ECO:0000256" key="4">
    <source>
        <dbReference type="ARBA" id="ARBA00022475"/>
    </source>
</evidence>
<dbReference type="OrthoDB" id="9786919at2"/>
<dbReference type="PROSITE" id="PS50885">
    <property type="entry name" value="HAMP"/>
    <property type="match status" value="1"/>
</dbReference>
<dbReference type="EC" id="2.7.13.3" evidence="3"/>
<dbReference type="EMBL" id="SKFG01000035">
    <property type="protein sequence ID" value="TCZ73034.1"/>
    <property type="molecule type" value="Genomic_DNA"/>
</dbReference>
<reference evidence="18 19" key="1">
    <citation type="submission" date="2019-03" db="EMBL/GenBank/DDBJ databases">
        <authorList>
            <person name="Kim M.K.M."/>
        </authorList>
    </citation>
    <scope>NUCLEOTIDE SEQUENCE [LARGE SCALE GENOMIC DNA]</scope>
    <source>
        <strain evidence="18 19">18JY21-1</strain>
    </source>
</reference>
<dbReference type="InterPro" id="IPR003594">
    <property type="entry name" value="HATPase_dom"/>
</dbReference>
<dbReference type="InterPro" id="IPR036890">
    <property type="entry name" value="HATPase_C_sf"/>
</dbReference>
<evidence type="ECO:0000256" key="11">
    <source>
        <dbReference type="ARBA" id="ARBA00022989"/>
    </source>
</evidence>